<feature type="transmembrane region" description="Helical" evidence="1">
    <location>
        <begin position="6"/>
        <end position="25"/>
    </location>
</feature>
<dbReference type="EMBL" id="LT960612">
    <property type="protein sequence ID" value="SON51680.1"/>
    <property type="molecule type" value="Genomic_DNA"/>
</dbReference>
<keyword evidence="1" id="KW-1133">Transmembrane helix</keyword>
<gene>
    <name evidence="2" type="ORF">VTAP4600_B0069</name>
</gene>
<feature type="transmembrane region" description="Helical" evidence="1">
    <location>
        <begin position="54"/>
        <end position="76"/>
    </location>
</feature>
<sequence length="77" mass="9047">MEVAVFWIEKSMLLTGILLVTMGVFQYGRRSQDWKGVITMFYKRIPMSISEFKWYRLGIALLVFAVIIRIAGLIFWP</sequence>
<evidence type="ECO:0000256" key="1">
    <source>
        <dbReference type="SAM" id="Phobius"/>
    </source>
</evidence>
<evidence type="ECO:0000313" key="3">
    <source>
        <dbReference type="Proteomes" id="UP000235828"/>
    </source>
</evidence>
<dbReference type="AlphaFoldDB" id="A0A2N8ZIE3"/>
<keyword evidence="1" id="KW-0472">Membrane</keyword>
<name>A0A2N8ZIE3_9VIBR</name>
<dbReference type="Proteomes" id="UP000235828">
    <property type="component" value="Chromosome B"/>
</dbReference>
<proteinExistence type="predicted"/>
<evidence type="ECO:0000313" key="2">
    <source>
        <dbReference type="EMBL" id="SON51680.1"/>
    </source>
</evidence>
<keyword evidence="3" id="KW-1185">Reference proteome</keyword>
<protein>
    <submittedName>
        <fullName evidence="2">Uncharacterized protein</fullName>
    </submittedName>
</protein>
<dbReference type="KEGG" id="vta:B0069"/>
<organism evidence="2 3">
    <name type="scientific">Vibrio tapetis subsp. tapetis</name>
    <dbReference type="NCBI Taxonomy" id="1671868"/>
    <lineage>
        <taxon>Bacteria</taxon>
        <taxon>Pseudomonadati</taxon>
        <taxon>Pseudomonadota</taxon>
        <taxon>Gammaproteobacteria</taxon>
        <taxon>Vibrionales</taxon>
        <taxon>Vibrionaceae</taxon>
        <taxon>Vibrio</taxon>
    </lineage>
</organism>
<reference evidence="2 3" key="1">
    <citation type="submission" date="2017-10" db="EMBL/GenBank/DDBJ databases">
        <authorList>
            <person name="Banno H."/>
            <person name="Chua N.-H."/>
        </authorList>
    </citation>
    <scope>NUCLEOTIDE SEQUENCE [LARGE SCALE GENOMIC DNA]</scope>
    <source>
        <strain evidence="2">Vibrio tapetis CECT4600</strain>
    </source>
</reference>
<dbReference type="RefSeq" id="WP_102524087.1">
    <property type="nucleotide sequence ID" value="NZ_LT960612.1"/>
</dbReference>
<keyword evidence="1" id="KW-0812">Transmembrane</keyword>
<accession>A0A2N8ZIE3</accession>
<dbReference type="OrthoDB" id="5600913at2"/>